<feature type="compositionally biased region" description="Low complexity" evidence="2">
    <location>
        <begin position="192"/>
        <end position="208"/>
    </location>
</feature>
<dbReference type="EMBL" id="WBSL01000002">
    <property type="protein sequence ID" value="MPY66360.1"/>
    <property type="molecule type" value="Genomic_DNA"/>
</dbReference>
<keyword evidence="1" id="KW-0378">Hydrolase</keyword>
<gene>
    <name evidence="5" type="ORF">F8S09_06555</name>
</gene>
<dbReference type="GO" id="GO:0009253">
    <property type="term" value="P:peptidoglycan catabolic process"/>
    <property type="evidence" value="ECO:0007669"/>
    <property type="project" value="InterPro"/>
</dbReference>
<name>A0A7X1NV32_9DEIO</name>
<feature type="region of interest" description="Disordered" evidence="2">
    <location>
        <begin position="192"/>
        <end position="259"/>
    </location>
</feature>
<sequence length="594" mass="60875">MKPHTIFLSSVLWCGVAGCWAGAQADPFQRTAPAQSLPNLRPGTSPAPAAAATPRPTAATAVTAPTQTEATFGTPRTSSDGSQTRVVFDLTPGVTYTLNPTFGGLRLDVKGARVMPAMTTRLGASVSEYRAGNSSVTLFTPFPLSLTDGWRASEATLASGSRVLILEFGPTLSGGASASLKALVRTATTPAAPPLTLTATPPVPKALAEQLPPGDAIAPANRAALPSPPALPGHDPGKPSALTGRVSPGAAAGTALGAPRVGKNPGLTRIVLDLPPGATYRLIPGGVGLRVELTGVTAAALSAQNVSPEVRGWRYEPGTNGVTVTLLTGTPLTERSGWRALLVPPLEGSALSRLAIDLSPALANLTPLTPREKVVAAVPPTPVSRGTALLALSTSLVQPRVVIDAGHGGKDPGAVGSVVEKQVTLDVALRVRELLRAAGVDVVLTRDSDRELHPTKSTDLDLRAGVGRAAGTQLFVSIHVNAMDASTALRGYGIETWWNGNHPLSSSLAGLLQQHMVEATGAYSRGLRSNRSLAVLRESRIPAALVEIGYTSHPVDGLNLKDTNYLDRVALGIAQGIRAALVGGVSASGPIGGN</sequence>
<reference evidence="5 6" key="1">
    <citation type="submission" date="2019-10" db="EMBL/GenBank/DDBJ databases">
        <title>Deinococcus sp. isolated from soil.</title>
        <authorList>
            <person name="Li Y."/>
            <person name="Wang J."/>
        </authorList>
    </citation>
    <scope>NUCLEOTIDE SEQUENCE [LARGE SCALE GENOMIC DNA]</scope>
    <source>
        <strain evidence="5 6">SDU3-2</strain>
    </source>
</reference>
<comment type="caution">
    <text evidence="5">The sequence shown here is derived from an EMBL/GenBank/DDBJ whole genome shotgun (WGS) entry which is preliminary data.</text>
</comment>
<protein>
    <submittedName>
        <fullName evidence="5">N-acetylmuramoyl-L-alanine amidase</fullName>
    </submittedName>
</protein>
<evidence type="ECO:0000256" key="3">
    <source>
        <dbReference type="SAM" id="SignalP"/>
    </source>
</evidence>
<feature type="chain" id="PRO_5030674599" evidence="3">
    <location>
        <begin position="26"/>
        <end position="594"/>
    </location>
</feature>
<dbReference type="PANTHER" id="PTHR30404:SF0">
    <property type="entry name" value="N-ACETYLMURAMOYL-L-ALANINE AMIDASE AMIC"/>
    <property type="match status" value="1"/>
</dbReference>
<dbReference type="Proteomes" id="UP000484842">
    <property type="component" value="Unassembled WGS sequence"/>
</dbReference>
<dbReference type="Pfam" id="PF01520">
    <property type="entry name" value="Amidase_3"/>
    <property type="match status" value="1"/>
</dbReference>
<organism evidence="5 6">
    <name type="scientific">Deinococcus terrestris</name>
    <dbReference type="NCBI Taxonomy" id="2651870"/>
    <lineage>
        <taxon>Bacteria</taxon>
        <taxon>Thermotogati</taxon>
        <taxon>Deinococcota</taxon>
        <taxon>Deinococci</taxon>
        <taxon>Deinococcales</taxon>
        <taxon>Deinococcaceae</taxon>
        <taxon>Deinococcus</taxon>
    </lineage>
</organism>
<evidence type="ECO:0000256" key="2">
    <source>
        <dbReference type="SAM" id="MobiDB-lite"/>
    </source>
</evidence>
<evidence type="ECO:0000259" key="4">
    <source>
        <dbReference type="SMART" id="SM00646"/>
    </source>
</evidence>
<dbReference type="GO" id="GO:0008745">
    <property type="term" value="F:N-acetylmuramoyl-L-alanine amidase activity"/>
    <property type="evidence" value="ECO:0007669"/>
    <property type="project" value="InterPro"/>
</dbReference>
<keyword evidence="6" id="KW-1185">Reference proteome</keyword>
<dbReference type="PROSITE" id="PS51257">
    <property type="entry name" value="PROKAR_LIPOPROTEIN"/>
    <property type="match status" value="1"/>
</dbReference>
<dbReference type="SMART" id="SM00646">
    <property type="entry name" value="Ami_3"/>
    <property type="match status" value="1"/>
</dbReference>
<feature type="compositionally biased region" description="Low complexity" evidence="2">
    <location>
        <begin position="42"/>
        <end position="71"/>
    </location>
</feature>
<dbReference type="SUPFAM" id="SSF53187">
    <property type="entry name" value="Zn-dependent exopeptidases"/>
    <property type="match status" value="1"/>
</dbReference>
<dbReference type="InterPro" id="IPR050695">
    <property type="entry name" value="N-acetylmuramoyl_amidase_3"/>
</dbReference>
<evidence type="ECO:0000313" key="5">
    <source>
        <dbReference type="EMBL" id="MPY66360.1"/>
    </source>
</evidence>
<dbReference type="Gene3D" id="3.40.630.40">
    <property type="entry name" value="Zn-dependent exopeptidases"/>
    <property type="match status" value="1"/>
</dbReference>
<evidence type="ECO:0000256" key="1">
    <source>
        <dbReference type="ARBA" id="ARBA00022801"/>
    </source>
</evidence>
<proteinExistence type="predicted"/>
<dbReference type="GO" id="GO:0030288">
    <property type="term" value="C:outer membrane-bounded periplasmic space"/>
    <property type="evidence" value="ECO:0007669"/>
    <property type="project" value="TreeGrafter"/>
</dbReference>
<feature type="signal peptide" evidence="3">
    <location>
        <begin position="1"/>
        <end position="25"/>
    </location>
</feature>
<feature type="compositionally biased region" description="Low complexity" evidence="2">
    <location>
        <begin position="249"/>
        <end position="258"/>
    </location>
</feature>
<feature type="region of interest" description="Disordered" evidence="2">
    <location>
        <begin position="33"/>
        <end position="84"/>
    </location>
</feature>
<evidence type="ECO:0000313" key="6">
    <source>
        <dbReference type="Proteomes" id="UP000484842"/>
    </source>
</evidence>
<feature type="domain" description="MurNAc-LAA" evidence="4">
    <location>
        <begin position="464"/>
        <end position="578"/>
    </location>
</feature>
<keyword evidence="3" id="KW-0732">Signal</keyword>
<dbReference type="InterPro" id="IPR002508">
    <property type="entry name" value="MurNAc-LAA_cat"/>
</dbReference>
<dbReference type="PANTHER" id="PTHR30404">
    <property type="entry name" value="N-ACETYLMURAMOYL-L-ALANINE AMIDASE"/>
    <property type="match status" value="1"/>
</dbReference>
<feature type="compositionally biased region" description="Polar residues" evidence="2">
    <location>
        <begin position="74"/>
        <end position="84"/>
    </location>
</feature>
<accession>A0A7X1NV32</accession>
<dbReference type="RefSeq" id="WP_152870375.1">
    <property type="nucleotide sequence ID" value="NZ_WBSL01000002.1"/>
</dbReference>
<dbReference type="CDD" id="cd02696">
    <property type="entry name" value="MurNAc-LAA"/>
    <property type="match status" value="1"/>
</dbReference>
<dbReference type="AlphaFoldDB" id="A0A7X1NV32"/>